<evidence type="ECO:0000313" key="1">
    <source>
        <dbReference type="EMBL" id="OQR86358.1"/>
    </source>
</evidence>
<dbReference type="PANTHER" id="PTHR14614:SF109">
    <property type="entry name" value="RIBOSOMAL LYSINE N-METHYLTRANSFERASE 5"/>
    <property type="match status" value="1"/>
</dbReference>
<evidence type="ECO:0000313" key="2">
    <source>
        <dbReference type="Proteomes" id="UP000243579"/>
    </source>
</evidence>
<dbReference type="Gene3D" id="3.40.50.150">
    <property type="entry name" value="Vaccinia Virus protein VP39"/>
    <property type="match status" value="1"/>
</dbReference>
<dbReference type="EMBL" id="JNBR01001512">
    <property type="protein sequence ID" value="OQR86358.1"/>
    <property type="molecule type" value="Genomic_DNA"/>
</dbReference>
<dbReference type="Pfam" id="PF10294">
    <property type="entry name" value="Methyltransf_16"/>
    <property type="match status" value="1"/>
</dbReference>
<gene>
    <name evidence="1" type="ORF">ACHHYP_10628</name>
</gene>
<reference evidence="1 2" key="1">
    <citation type="journal article" date="2014" name="Genome Biol. Evol.">
        <title>The secreted proteins of Achlya hypogyna and Thraustotheca clavata identify the ancestral oomycete secretome and reveal gene acquisitions by horizontal gene transfer.</title>
        <authorList>
            <person name="Misner I."/>
            <person name="Blouin N."/>
            <person name="Leonard G."/>
            <person name="Richards T.A."/>
            <person name="Lane C.E."/>
        </authorList>
    </citation>
    <scope>NUCLEOTIDE SEQUENCE [LARGE SCALE GENOMIC DNA]</scope>
    <source>
        <strain evidence="1 2">ATCC 48635</strain>
    </source>
</reference>
<keyword evidence="2" id="KW-1185">Reference proteome</keyword>
<dbReference type="InterPro" id="IPR029063">
    <property type="entry name" value="SAM-dependent_MTases_sf"/>
</dbReference>
<sequence>MVQVPPVVDAADMELWERESAPMFTYPVRCGSTVTRLTAIQDRGLCSSEAPTVASHGHCVWDAALVLAEYLQSTPRAWKQVVELGAGVGLVGMTLAAMGVNDVVLTDQAYCLPLLHKNVEVNFSSSMATPPRVAELQWGETAPANLRPDLVVASDILYNVKVFPALVATLAEIMTPTSTMYMAVETRNAAVEREFFAQLAGGGFACSIVGLDALQTRLTALVPYPEEISVYHITVA</sequence>
<dbReference type="OrthoDB" id="413520at2759"/>
<dbReference type="Proteomes" id="UP000243579">
    <property type="component" value="Unassembled WGS sequence"/>
</dbReference>
<dbReference type="STRING" id="1202772.A0A1V9YKX0"/>
<name>A0A1V9YKX0_ACHHY</name>
<dbReference type="InterPro" id="IPR019410">
    <property type="entry name" value="Methyltransf_16"/>
</dbReference>
<comment type="caution">
    <text evidence="1">The sequence shown here is derived from an EMBL/GenBank/DDBJ whole genome shotgun (WGS) entry which is preliminary data.</text>
</comment>
<accession>A0A1V9YKX0</accession>
<dbReference type="SUPFAM" id="SSF53335">
    <property type="entry name" value="S-adenosyl-L-methionine-dependent methyltransferases"/>
    <property type="match status" value="1"/>
</dbReference>
<dbReference type="PANTHER" id="PTHR14614">
    <property type="entry name" value="HEPATOCELLULAR CARCINOMA-ASSOCIATED ANTIGEN"/>
    <property type="match status" value="1"/>
</dbReference>
<organism evidence="1 2">
    <name type="scientific">Achlya hypogyna</name>
    <name type="common">Oomycete</name>
    <name type="synonym">Protoachlya hypogyna</name>
    <dbReference type="NCBI Taxonomy" id="1202772"/>
    <lineage>
        <taxon>Eukaryota</taxon>
        <taxon>Sar</taxon>
        <taxon>Stramenopiles</taxon>
        <taxon>Oomycota</taxon>
        <taxon>Saprolegniomycetes</taxon>
        <taxon>Saprolegniales</taxon>
        <taxon>Achlyaceae</taxon>
        <taxon>Achlya</taxon>
    </lineage>
</organism>
<dbReference type="AlphaFoldDB" id="A0A1V9YKX0"/>
<protein>
    <submittedName>
        <fullName evidence="1">Uncharacterized protein</fullName>
    </submittedName>
</protein>
<proteinExistence type="predicted"/>